<dbReference type="EMBL" id="RRYP01001859">
    <property type="protein sequence ID" value="TNV85404.1"/>
    <property type="molecule type" value="Genomic_DNA"/>
</dbReference>
<dbReference type="Pfam" id="PF00085">
    <property type="entry name" value="Thioredoxin"/>
    <property type="match status" value="1"/>
</dbReference>
<dbReference type="OrthoDB" id="321186at2759"/>
<proteinExistence type="predicted"/>
<accession>A0A8J8P407</accession>
<feature type="region of interest" description="Disordered" evidence="1">
    <location>
        <begin position="99"/>
        <end position="118"/>
    </location>
</feature>
<name>A0A8J8P407_HALGN</name>
<dbReference type="SUPFAM" id="SSF52833">
    <property type="entry name" value="Thioredoxin-like"/>
    <property type="match status" value="1"/>
</dbReference>
<dbReference type="AlphaFoldDB" id="A0A8J8P407"/>
<dbReference type="Proteomes" id="UP000785679">
    <property type="component" value="Unassembled WGS sequence"/>
</dbReference>
<keyword evidence="4" id="KW-1185">Reference proteome</keyword>
<sequence length="703" mass="82304">MLRHLLYKQQSFRLTPYQRCLTYYNLQNFSKKPPSPKTHQQLAMETQESQKYDYKKDPRIRNVLKNFFIFFIIVTTSGKATEYLVNRYVLGDQSGQSIEDKYKGQGDGAEQQKRRSVDKEKVPYLTPTDLQNKAFFARGRNYFIQVVHDSDSDPVLSPQFYQLKRLSRKKSQPLFAFKLRLSDFIQPQANTDSIEPSETLNSVLGKAFNISDVETWREIRHIVVNEDGMKMPVFDDGGAIAFKFLQNPTKIDNLDDLYDAFEVNKGTNVKYLLICNPGTHASPADLSLQQKLFRKFFYENSTFIESECKFIELTNKRVAARIGLTSEDMIVAVQNRNELSPYIRFCADCSNCVDTFKLMNLELESVKCEEVRQEVLEKKYARYLKDMSKREFEQEFLLGEERIEETFGYLSKFIEDTLLTRPKFIYAQTSRMLKFYKNYLRRKQMKVLFIQLEGAFSDQRQKEILEKLTAFKEKNPDVKILLTDLKEASSLFSLLEDNTQETDIIPPLHFKTCRLIDYGTLVNAKTLQTISLDSLNDPFIKQKHEKYLDSLYFLKHQLTEENLTQNKPHFESSISQNQGIEGIQEVNRENYSNIIKNKEYTVVEVYAKRCPGCKHIDPIIPSIKERLDEKKTQLVRVDVLNEVPFLKNIDKTPSFLLFNRRKGTYTLVDTQTKTKEEQDELYEDKEKLIQVLISRINEAIKKS</sequence>
<feature type="domain" description="Thioredoxin" evidence="2">
    <location>
        <begin position="561"/>
        <end position="690"/>
    </location>
</feature>
<evidence type="ECO:0000313" key="3">
    <source>
        <dbReference type="EMBL" id="TNV85404.1"/>
    </source>
</evidence>
<dbReference type="InterPro" id="IPR036249">
    <property type="entry name" value="Thioredoxin-like_sf"/>
</dbReference>
<comment type="caution">
    <text evidence="3">The sequence shown here is derived from an EMBL/GenBank/DDBJ whole genome shotgun (WGS) entry which is preliminary data.</text>
</comment>
<dbReference type="InterPro" id="IPR013766">
    <property type="entry name" value="Thioredoxin_domain"/>
</dbReference>
<dbReference type="Gene3D" id="3.40.30.10">
    <property type="entry name" value="Glutaredoxin"/>
    <property type="match status" value="1"/>
</dbReference>
<evidence type="ECO:0000256" key="1">
    <source>
        <dbReference type="SAM" id="MobiDB-lite"/>
    </source>
</evidence>
<reference evidence="3" key="1">
    <citation type="submission" date="2019-06" db="EMBL/GenBank/DDBJ databases">
        <authorList>
            <person name="Zheng W."/>
        </authorList>
    </citation>
    <scope>NUCLEOTIDE SEQUENCE</scope>
    <source>
        <strain evidence="3">QDHG01</strain>
    </source>
</reference>
<evidence type="ECO:0000313" key="4">
    <source>
        <dbReference type="Proteomes" id="UP000785679"/>
    </source>
</evidence>
<organism evidence="3 4">
    <name type="scientific">Halteria grandinella</name>
    <dbReference type="NCBI Taxonomy" id="5974"/>
    <lineage>
        <taxon>Eukaryota</taxon>
        <taxon>Sar</taxon>
        <taxon>Alveolata</taxon>
        <taxon>Ciliophora</taxon>
        <taxon>Intramacronucleata</taxon>
        <taxon>Spirotrichea</taxon>
        <taxon>Stichotrichia</taxon>
        <taxon>Sporadotrichida</taxon>
        <taxon>Halteriidae</taxon>
        <taxon>Halteria</taxon>
    </lineage>
</organism>
<evidence type="ECO:0000259" key="2">
    <source>
        <dbReference type="PROSITE" id="PS51352"/>
    </source>
</evidence>
<dbReference type="PROSITE" id="PS51352">
    <property type="entry name" value="THIOREDOXIN_2"/>
    <property type="match status" value="1"/>
</dbReference>
<dbReference type="CDD" id="cd02947">
    <property type="entry name" value="TRX_family"/>
    <property type="match status" value="1"/>
</dbReference>
<gene>
    <name evidence="3" type="ORF">FGO68_gene5745</name>
</gene>
<protein>
    <recommendedName>
        <fullName evidence="2">Thioredoxin domain-containing protein</fullName>
    </recommendedName>
</protein>